<dbReference type="NCBIfam" id="TIGR01262">
    <property type="entry name" value="maiA"/>
    <property type="match status" value="1"/>
</dbReference>
<accession>A0A5P9NJ34</accession>
<dbReference type="PANTHER" id="PTHR42673:SF4">
    <property type="entry name" value="MALEYLACETOACETATE ISOMERASE"/>
    <property type="match status" value="1"/>
</dbReference>
<proteinExistence type="inferred from homology"/>
<dbReference type="CDD" id="cd03191">
    <property type="entry name" value="GST_C_Zeta"/>
    <property type="match status" value="1"/>
</dbReference>
<name>A0A5P9NJ34_9GAMM</name>
<gene>
    <name evidence="4" type="primary">maiA</name>
    <name evidence="4" type="ORF">EY643_07890</name>
</gene>
<feature type="domain" description="GST N-terminal" evidence="2">
    <location>
        <begin position="1"/>
        <end position="81"/>
    </location>
</feature>
<keyword evidence="5" id="KW-1185">Reference proteome</keyword>
<dbReference type="SFLD" id="SFLDS00019">
    <property type="entry name" value="Glutathione_Transferase_(cytos"/>
    <property type="match status" value="1"/>
</dbReference>
<organism evidence="4 5">
    <name type="scientific">Halioglobus maricola</name>
    <dbReference type="NCBI Taxonomy" id="2601894"/>
    <lineage>
        <taxon>Bacteria</taxon>
        <taxon>Pseudomonadati</taxon>
        <taxon>Pseudomonadota</taxon>
        <taxon>Gammaproteobacteria</taxon>
        <taxon>Cellvibrionales</taxon>
        <taxon>Halieaceae</taxon>
        <taxon>Halioglobus</taxon>
    </lineage>
</organism>
<keyword evidence="4" id="KW-0413">Isomerase</keyword>
<evidence type="ECO:0000259" key="2">
    <source>
        <dbReference type="PROSITE" id="PS50404"/>
    </source>
</evidence>
<dbReference type="EMBL" id="CP036422">
    <property type="protein sequence ID" value="QFU75575.1"/>
    <property type="molecule type" value="Genomic_DNA"/>
</dbReference>
<dbReference type="InterPro" id="IPR040079">
    <property type="entry name" value="Glutathione_S-Trfase"/>
</dbReference>
<dbReference type="Gene3D" id="3.40.30.10">
    <property type="entry name" value="Glutaredoxin"/>
    <property type="match status" value="1"/>
</dbReference>
<comment type="similarity">
    <text evidence="1">Belongs to the GST superfamily. Zeta family.</text>
</comment>
<dbReference type="GO" id="GO:0005737">
    <property type="term" value="C:cytoplasm"/>
    <property type="evidence" value="ECO:0007669"/>
    <property type="project" value="InterPro"/>
</dbReference>
<sequence length="212" mass="23761">MKLYSYYRSSCSYRVRIALALKEIDYDYVAINLLDGDQASAHYREINPLKLVPALELAPGEVIGQSLALCEWLEETHPEPPLYPTAPLERARVRAMVTTVCSEIQPLCNMGVNNYLVSQHDATTESIQRWQAHWMERGFVAVESALAESGTEFCFGSTPGMGDIFLVPQVYNARRFKVSLDAYPNIQRVVDACNKHPAFSTAAPEQQPDYPG</sequence>
<evidence type="ECO:0000259" key="3">
    <source>
        <dbReference type="PROSITE" id="PS50405"/>
    </source>
</evidence>
<dbReference type="OrthoDB" id="509852at2"/>
<dbReference type="RefSeq" id="WP_152661682.1">
    <property type="nucleotide sequence ID" value="NZ_CP036422.1"/>
</dbReference>
<dbReference type="InterPro" id="IPR005955">
    <property type="entry name" value="GST_Zeta"/>
</dbReference>
<dbReference type="SUPFAM" id="SSF52833">
    <property type="entry name" value="Thioredoxin-like"/>
    <property type="match status" value="1"/>
</dbReference>
<dbReference type="SFLD" id="SFLDG00358">
    <property type="entry name" value="Main_(cytGST)"/>
    <property type="match status" value="1"/>
</dbReference>
<dbReference type="InterPro" id="IPR004045">
    <property type="entry name" value="Glutathione_S-Trfase_N"/>
</dbReference>
<dbReference type="GO" id="GO:0016034">
    <property type="term" value="F:maleylacetoacetate isomerase activity"/>
    <property type="evidence" value="ECO:0007669"/>
    <property type="project" value="UniProtKB-EC"/>
</dbReference>
<evidence type="ECO:0000256" key="1">
    <source>
        <dbReference type="ARBA" id="ARBA00010007"/>
    </source>
</evidence>
<dbReference type="InterPro" id="IPR036282">
    <property type="entry name" value="Glutathione-S-Trfase_C_sf"/>
</dbReference>
<reference evidence="4 5" key="1">
    <citation type="submission" date="2019-02" db="EMBL/GenBank/DDBJ databases">
        <authorList>
            <person name="Li S.-H."/>
        </authorList>
    </citation>
    <scope>NUCLEOTIDE SEQUENCE [LARGE SCALE GENOMIC DNA]</scope>
    <source>
        <strain evidence="4 5">IMCC14385</strain>
    </source>
</reference>
<evidence type="ECO:0000313" key="5">
    <source>
        <dbReference type="Proteomes" id="UP000326287"/>
    </source>
</evidence>
<dbReference type="Proteomes" id="UP000326287">
    <property type="component" value="Chromosome"/>
</dbReference>
<evidence type="ECO:0000313" key="4">
    <source>
        <dbReference type="EMBL" id="QFU75575.1"/>
    </source>
</evidence>
<dbReference type="InterPro" id="IPR036249">
    <property type="entry name" value="Thioredoxin-like_sf"/>
</dbReference>
<dbReference type="EC" id="5.2.1.2" evidence="4"/>
<dbReference type="Pfam" id="PF13410">
    <property type="entry name" value="GST_C_2"/>
    <property type="match status" value="1"/>
</dbReference>
<feature type="domain" description="GST C-terminal" evidence="3">
    <location>
        <begin position="86"/>
        <end position="212"/>
    </location>
</feature>
<dbReference type="KEGG" id="halc:EY643_07890"/>
<dbReference type="GO" id="GO:0006749">
    <property type="term" value="P:glutathione metabolic process"/>
    <property type="evidence" value="ECO:0007669"/>
    <property type="project" value="TreeGrafter"/>
</dbReference>
<dbReference type="PANTHER" id="PTHR42673">
    <property type="entry name" value="MALEYLACETOACETATE ISOMERASE"/>
    <property type="match status" value="1"/>
</dbReference>
<dbReference type="Pfam" id="PF13417">
    <property type="entry name" value="GST_N_3"/>
    <property type="match status" value="1"/>
</dbReference>
<dbReference type="GO" id="GO:0006559">
    <property type="term" value="P:L-phenylalanine catabolic process"/>
    <property type="evidence" value="ECO:0007669"/>
    <property type="project" value="TreeGrafter"/>
</dbReference>
<dbReference type="AlphaFoldDB" id="A0A5P9NJ34"/>
<dbReference type="InterPro" id="IPR010987">
    <property type="entry name" value="Glutathione-S-Trfase_C-like"/>
</dbReference>
<dbReference type="InterPro" id="IPR034330">
    <property type="entry name" value="GST_Zeta_C"/>
</dbReference>
<dbReference type="Gene3D" id="1.20.1050.10">
    <property type="match status" value="1"/>
</dbReference>
<protein>
    <submittedName>
        <fullName evidence="4">Maleylacetoacetate isomerase</fullName>
        <ecNumber evidence="4">5.2.1.2</ecNumber>
    </submittedName>
</protein>
<dbReference type="PROSITE" id="PS50405">
    <property type="entry name" value="GST_CTER"/>
    <property type="match status" value="1"/>
</dbReference>
<dbReference type="GO" id="GO:0004364">
    <property type="term" value="F:glutathione transferase activity"/>
    <property type="evidence" value="ECO:0007669"/>
    <property type="project" value="TreeGrafter"/>
</dbReference>
<dbReference type="SUPFAM" id="SSF47616">
    <property type="entry name" value="GST C-terminal domain-like"/>
    <property type="match status" value="1"/>
</dbReference>
<dbReference type="PROSITE" id="PS50404">
    <property type="entry name" value="GST_NTER"/>
    <property type="match status" value="1"/>
</dbReference>